<dbReference type="RefSeq" id="XP_046074793.1">
    <property type="nucleotide sequence ID" value="XM_046213903.1"/>
</dbReference>
<dbReference type="AlphaFoldDB" id="A0AAD4KXN0"/>
<dbReference type="GeneID" id="70244190"/>
<gene>
    <name evidence="2" type="ORF">BGW36DRAFT_357716</name>
</gene>
<dbReference type="EMBL" id="JAJTJA010000004">
    <property type="protein sequence ID" value="KAH8701087.1"/>
    <property type="molecule type" value="Genomic_DNA"/>
</dbReference>
<evidence type="ECO:0000313" key="2">
    <source>
        <dbReference type="EMBL" id="KAH8701087.1"/>
    </source>
</evidence>
<accession>A0AAD4KXN0</accession>
<evidence type="ECO:0000313" key="3">
    <source>
        <dbReference type="Proteomes" id="UP001201262"/>
    </source>
</evidence>
<evidence type="ECO:0000256" key="1">
    <source>
        <dbReference type="SAM" id="MobiDB-lite"/>
    </source>
</evidence>
<protein>
    <submittedName>
        <fullName evidence="2">Uncharacterized protein</fullName>
    </submittedName>
</protein>
<dbReference type="Proteomes" id="UP001201262">
    <property type="component" value="Unassembled WGS sequence"/>
</dbReference>
<proteinExistence type="predicted"/>
<feature type="compositionally biased region" description="Basic residues" evidence="1">
    <location>
        <begin position="1"/>
        <end position="11"/>
    </location>
</feature>
<feature type="region of interest" description="Disordered" evidence="1">
    <location>
        <begin position="251"/>
        <end position="270"/>
    </location>
</feature>
<feature type="region of interest" description="Disordered" evidence="1">
    <location>
        <begin position="1"/>
        <end position="47"/>
    </location>
</feature>
<comment type="caution">
    <text evidence="2">The sequence shown here is derived from an EMBL/GenBank/DDBJ whole genome shotgun (WGS) entry which is preliminary data.</text>
</comment>
<name>A0AAD4KXN0_9EURO</name>
<reference evidence="2" key="1">
    <citation type="submission" date="2021-12" db="EMBL/GenBank/DDBJ databases">
        <title>Convergent genome expansion in fungi linked to evolution of root-endophyte symbiosis.</title>
        <authorList>
            <consortium name="DOE Joint Genome Institute"/>
            <person name="Ke Y.-H."/>
            <person name="Bonito G."/>
            <person name="Liao H.-L."/>
            <person name="Looney B."/>
            <person name="Rojas-Flechas A."/>
            <person name="Nash J."/>
            <person name="Hameed K."/>
            <person name="Schadt C."/>
            <person name="Martin F."/>
            <person name="Crous P.W."/>
            <person name="Miettinen O."/>
            <person name="Magnuson J.K."/>
            <person name="Labbe J."/>
            <person name="Jacobson D."/>
            <person name="Doktycz M.J."/>
            <person name="Veneault-Fourrey C."/>
            <person name="Kuo A."/>
            <person name="Mondo S."/>
            <person name="Calhoun S."/>
            <person name="Riley R."/>
            <person name="Ohm R."/>
            <person name="LaButti K."/>
            <person name="Andreopoulos B."/>
            <person name="Pangilinan J."/>
            <person name="Nolan M."/>
            <person name="Tritt A."/>
            <person name="Clum A."/>
            <person name="Lipzen A."/>
            <person name="Daum C."/>
            <person name="Barry K."/>
            <person name="Grigoriev I.V."/>
            <person name="Vilgalys R."/>
        </authorList>
    </citation>
    <scope>NUCLEOTIDE SEQUENCE</scope>
    <source>
        <strain evidence="2">PMI_201</strain>
    </source>
</reference>
<feature type="region of interest" description="Disordered" evidence="1">
    <location>
        <begin position="188"/>
        <end position="224"/>
    </location>
</feature>
<sequence>MHRSPFSRFPRRGGTPLPAHREPKTSSRISGSASAADPKANPGDEKREFYPSIEDVVNIRDLLHRLGLKRQAIPNEIVDMIIDEAEYWPSVVTTLETTPYVVRSDEDRECLRTPPLCFSLEEGSKENESSGKEEQPQTLLHRGIHPCRKIVFDITSHDQGWGGDASHRGTYRGSYTWFDAYIVPSNHKHSANENKEDQNPDTADAEKEDRGELEPWNPRPMIPEPRKLQVNRTATQDSTKHQIVWKYNDDIDPKSSEADRIEEEEGRGRKTLDGQAVRNMNVGDQVVVWIRARFPGWQNNLESMSVRVFWAT</sequence>
<feature type="compositionally biased region" description="Basic and acidic residues" evidence="1">
    <location>
        <begin position="190"/>
        <end position="213"/>
    </location>
</feature>
<organism evidence="2 3">
    <name type="scientific">Talaromyces proteolyticus</name>
    <dbReference type="NCBI Taxonomy" id="1131652"/>
    <lineage>
        <taxon>Eukaryota</taxon>
        <taxon>Fungi</taxon>
        <taxon>Dikarya</taxon>
        <taxon>Ascomycota</taxon>
        <taxon>Pezizomycotina</taxon>
        <taxon>Eurotiomycetes</taxon>
        <taxon>Eurotiomycetidae</taxon>
        <taxon>Eurotiales</taxon>
        <taxon>Trichocomaceae</taxon>
        <taxon>Talaromyces</taxon>
        <taxon>Talaromyces sect. Bacilispori</taxon>
    </lineage>
</organism>
<keyword evidence="3" id="KW-1185">Reference proteome</keyword>